<evidence type="ECO:0000259" key="1">
    <source>
        <dbReference type="Pfam" id="PF01966"/>
    </source>
</evidence>
<dbReference type="Proteomes" id="UP000615234">
    <property type="component" value="Unassembled WGS sequence"/>
</dbReference>
<proteinExistence type="predicted"/>
<keyword evidence="3" id="KW-1185">Reference proteome</keyword>
<comment type="caution">
    <text evidence="2">The sequence shown here is derived from an EMBL/GenBank/DDBJ whole genome shotgun (WGS) entry which is preliminary data.</text>
</comment>
<dbReference type="EMBL" id="JACOOX010000002">
    <property type="protein sequence ID" value="MBC5662085.1"/>
    <property type="molecule type" value="Genomic_DNA"/>
</dbReference>
<dbReference type="AlphaFoldDB" id="A0A8I0AHD6"/>
<dbReference type="Pfam" id="PF01966">
    <property type="entry name" value="HD"/>
    <property type="match status" value="1"/>
</dbReference>
<evidence type="ECO:0000313" key="3">
    <source>
        <dbReference type="Proteomes" id="UP000615234"/>
    </source>
</evidence>
<protein>
    <submittedName>
        <fullName evidence="2">HD domain-containing protein</fullName>
    </submittedName>
</protein>
<name>A0A8I0AHD6_9FIRM</name>
<dbReference type="SUPFAM" id="SSF109604">
    <property type="entry name" value="HD-domain/PDEase-like"/>
    <property type="match status" value="1"/>
</dbReference>
<gene>
    <name evidence="2" type="ORF">H8S09_04115</name>
</gene>
<sequence length="160" mass="18750">MEANRIEEKIYKYGADILASEGMQKEKTFVQHGSITCYDHSLRVAEKSLELAEKCSAYIDERSLVRGALLHDYFLYDWHEKDGGHRLHGFFHAERALHNARRDFNLNFIERDIIRKHMFPLNITPPKFRESWIVTWADKLCAAEETTRVLRLAVTKTVRG</sequence>
<reference evidence="2 3" key="1">
    <citation type="submission" date="2020-08" db="EMBL/GenBank/DDBJ databases">
        <title>Genome public.</title>
        <authorList>
            <person name="Liu C."/>
            <person name="Sun Q."/>
        </authorList>
    </citation>
    <scope>NUCLEOTIDE SEQUENCE [LARGE SCALE GENOMIC DNA]</scope>
    <source>
        <strain evidence="2 3">NSJ-10</strain>
    </source>
</reference>
<dbReference type="RefSeq" id="WP_021944804.1">
    <property type="nucleotide sequence ID" value="NZ_JACOOX010000002.1"/>
</dbReference>
<feature type="domain" description="HD" evidence="1">
    <location>
        <begin position="38"/>
        <end position="142"/>
    </location>
</feature>
<evidence type="ECO:0000313" key="2">
    <source>
        <dbReference type="EMBL" id="MBC5662085.1"/>
    </source>
</evidence>
<dbReference type="Gene3D" id="1.10.3210.10">
    <property type="entry name" value="Hypothetical protein af1432"/>
    <property type="match status" value="1"/>
</dbReference>
<dbReference type="InterPro" id="IPR003607">
    <property type="entry name" value="HD/PDEase_dom"/>
</dbReference>
<dbReference type="InterPro" id="IPR006674">
    <property type="entry name" value="HD_domain"/>
</dbReference>
<organism evidence="2 3">
    <name type="scientific">Coprococcus hominis</name>
    <name type="common">ex Liu et al. 2022</name>
    <dbReference type="NCBI Taxonomy" id="2763039"/>
    <lineage>
        <taxon>Bacteria</taxon>
        <taxon>Bacillati</taxon>
        <taxon>Bacillota</taxon>
        <taxon>Clostridia</taxon>
        <taxon>Lachnospirales</taxon>
        <taxon>Lachnospiraceae</taxon>
        <taxon>Coprococcus</taxon>
    </lineage>
</organism>
<accession>A0A8I0AHD6</accession>
<dbReference type="CDD" id="cd00077">
    <property type="entry name" value="HDc"/>
    <property type="match status" value="1"/>
</dbReference>